<dbReference type="InterPro" id="IPR020795">
    <property type="entry name" value="ORC3"/>
</dbReference>
<comment type="function">
    <text evidence="9">Component of the origin recognition complex (ORC) that binds origins of replication. DNA-binding is ATP-dependent. The specific DNA sequences that define origins of replication have not been identified yet. ORC is required to assemble the pre-replication complex necessary to initiate DNA replication. Binds histone H3 and H4 trimethylation marks H3K9me3, H3K27me3 and H4K20me3.</text>
</comment>
<comment type="subunit">
    <text evidence="8">Component of ORC, a complex composed of at least 6 subunits: ORC1, ORC2, ORC3, ORC4, ORC5 and ORC6. ORC is regulated in a cell-cycle dependent manner. It is sequentially assembled at the exit from anaphase of mitosis and disassembled as cells enter S phase.</text>
</comment>
<dbReference type="AlphaFoldDB" id="A0A9P0DEN0"/>
<dbReference type="GO" id="GO:0005664">
    <property type="term" value="C:nuclear origin of replication recognition complex"/>
    <property type="evidence" value="ECO:0007669"/>
    <property type="project" value="InterPro"/>
</dbReference>
<evidence type="ECO:0000256" key="3">
    <source>
        <dbReference type="ARBA" id="ARBA00019085"/>
    </source>
</evidence>
<reference evidence="13" key="2">
    <citation type="submission" date="2022-10" db="EMBL/GenBank/DDBJ databases">
        <authorList>
            <consortium name="ENA_rothamsted_submissions"/>
            <consortium name="culmorum"/>
            <person name="King R."/>
        </authorList>
    </citation>
    <scope>NUCLEOTIDE SEQUENCE</scope>
</reference>
<reference evidence="13" key="1">
    <citation type="submission" date="2022-01" db="EMBL/GenBank/DDBJ databases">
        <authorList>
            <person name="King R."/>
        </authorList>
    </citation>
    <scope>NUCLEOTIDE SEQUENCE</scope>
</reference>
<evidence type="ECO:0000256" key="1">
    <source>
        <dbReference type="ARBA" id="ARBA00004123"/>
    </source>
</evidence>
<evidence type="ECO:0000313" key="13">
    <source>
        <dbReference type="EMBL" id="CAH1117907.1"/>
    </source>
</evidence>
<gene>
    <name evidence="13" type="ORF">PHAECO_LOCUS2068</name>
</gene>
<dbReference type="Pfam" id="PF18137">
    <property type="entry name" value="WHD_ORC"/>
    <property type="match status" value="1"/>
</dbReference>
<evidence type="ECO:0000256" key="4">
    <source>
        <dbReference type="ARBA" id="ARBA00022553"/>
    </source>
</evidence>
<keyword evidence="7" id="KW-0539">Nucleus</keyword>
<evidence type="ECO:0000256" key="2">
    <source>
        <dbReference type="ARBA" id="ARBA00010977"/>
    </source>
</evidence>
<evidence type="ECO:0000256" key="9">
    <source>
        <dbReference type="ARBA" id="ARBA00045241"/>
    </source>
</evidence>
<dbReference type="Pfam" id="PF07034">
    <property type="entry name" value="ORC3_N"/>
    <property type="match status" value="1"/>
</dbReference>
<dbReference type="GO" id="GO:0005656">
    <property type="term" value="C:nuclear pre-replicative complex"/>
    <property type="evidence" value="ECO:0007669"/>
    <property type="project" value="TreeGrafter"/>
</dbReference>
<evidence type="ECO:0000259" key="11">
    <source>
        <dbReference type="Pfam" id="PF18137"/>
    </source>
</evidence>
<evidence type="ECO:0000259" key="12">
    <source>
        <dbReference type="Pfam" id="PF19675"/>
    </source>
</evidence>
<keyword evidence="6" id="KW-0238">DNA-binding</keyword>
<keyword evidence="4" id="KW-0597">Phosphoprotein</keyword>
<accession>A0A9P0DEN0</accession>
<evidence type="ECO:0000313" key="14">
    <source>
        <dbReference type="Proteomes" id="UP001153737"/>
    </source>
</evidence>
<evidence type="ECO:0000259" key="10">
    <source>
        <dbReference type="Pfam" id="PF07034"/>
    </source>
</evidence>
<feature type="domain" description="Origin recognition complex subunit 3 N-terminal" evidence="10">
    <location>
        <begin position="5"/>
        <end position="336"/>
    </location>
</feature>
<dbReference type="GO" id="GO:0006270">
    <property type="term" value="P:DNA replication initiation"/>
    <property type="evidence" value="ECO:0007669"/>
    <property type="project" value="TreeGrafter"/>
</dbReference>
<name>A0A9P0DEN0_PHACE</name>
<feature type="domain" description="Origin recognition complex subunit 3 insertion" evidence="12">
    <location>
        <begin position="348"/>
        <end position="583"/>
    </location>
</feature>
<dbReference type="OrthoDB" id="10265211at2759"/>
<evidence type="ECO:0000256" key="6">
    <source>
        <dbReference type="ARBA" id="ARBA00023125"/>
    </source>
</evidence>
<dbReference type="PANTHER" id="PTHR12748">
    <property type="entry name" value="ORIGIN RECOGNITION COMPLEX SUBUNIT 3"/>
    <property type="match status" value="1"/>
</dbReference>
<dbReference type="PANTHER" id="PTHR12748:SF0">
    <property type="entry name" value="ORIGIN RECOGNITION COMPLEX SUBUNIT 3"/>
    <property type="match status" value="1"/>
</dbReference>
<evidence type="ECO:0000256" key="7">
    <source>
        <dbReference type="ARBA" id="ARBA00023242"/>
    </source>
</evidence>
<dbReference type="Pfam" id="PF19675">
    <property type="entry name" value="ORC3_ins"/>
    <property type="match status" value="1"/>
</dbReference>
<proteinExistence type="inferred from homology"/>
<dbReference type="GO" id="GO:0031261">
    <property type="term" value="C:DNA replication preinitiation complex"/>
    <property type="evidence" value="ECO:0007669"/>
    <property type="project" value="TreeGrafter"/>
</dbReference>
<dbReference type="InterPro" id="IPR045663">
    <property type="entry name" value="ORC3_ins"/>
</dbReference>
<dbReference type="InterPro" id="IPR045667">
    <property type="entry name" value="ORC3_N"/>
</dbReference>
<feature type="domain" description="Origin recognition complex subunit 3 winged helix C-terminal" evidence="11">
    <location>
        <begin position="594"/>
        <end position="704"/>
    </location>
</feature>
<evidence type="ECO:0000256" key="8">
    <source>
        <dbReference type="ARBA" id="ARBA00026084"/>
    </source>
</evidence>
<keyword evidence="5" id="KW-0235">DNA replication</keyword>
<dbReference type="Proteomes" id="UP001153737">
    <property type="component" value="Chromosome 10"/>
</dbReference>
<dbReference type="CDD" id="cd20704">
    <property type="entry name" value="Orc3"/>
    <property type="match status" value="1"/>
</dbReference>
<comment type="subcellular location">
    <subcellularLocation>
        <location evidence="1">Nucleus</location>
    </subcellularLocation>
</comment>
<comment type="similarity">
    <text evidence="2">Belongs to the ORC3 family.</text>
</comment>
<dbReference type="InterPro" id="IPR040855">
    <property type="entry name" value="ORC_WH_C"/>
</dbReference>
<dbReference type="GO" id="GO:0003688">
    <property type="term" value="F:DNA replication origin binding"/>
    <property type="evidence" value="ECO:0007669"/>
    <property type="project" value="TreeGrafter"/>
</dbReference>
<protein>
    <recommendedName>
        <fullName evidence="3">Origin recognition complex subunit 3</fullName>
    </recommendedName>
</protein>
<evidence type="ECO:0000256" key="5">
    <source>
        <dbReference type="ARBA" id="ARBA00022705"/>
    </source>
</evidence>
<dbReference type="EMBL" id="OU896716">
    <property type="protein sequence ID" value="CAH1117907.1"/>
    <property type="molecule type" value="Genomic_DNA"/>
</dbReference>
<keyword evidence="14" id="KW-1185">Reference proteome</keyword>
<sequence>MEVDQTVSVSKGVFVFKNNFKPLTKLVKSKRKQKNVVNYQNTAFSSNAWYQSYSSLWQNIEEKIENLNNAMFSSVLSRLVNFVKSSHDFDVEEIPTAALLTGINMPDHAAQFKSLSNQIKESVTPHVACLHSQDCQNIKYLIENMIGQLVKEDESFSDEDSLSDSTRTHLKKSQLNLSVLQCWYENMYQEHSQTSPKKQKTKNKKILVIIISDFESFNAEVLQKFILIASCYIRVLPFVFIFGIATSISTLHTSLPYKVSSKICVKVFNSQRSTCYLNEILENVFFSTSCPFQMGGKVFNLFIDIFLFYDLSVNNFIQNIKYAMAEHFSYGNAMALCSFNKKETSAIIAEFSHEDLENVRHLLSFRKLVESETYENQIRLLTDDDYFANVLTEEIVKLQKYIRRLHIFLKCLLILVEDLPKAPLGQQLRDLYSVATAKNITNSPEYKECFKLLGFQSMEELSKKLSKILDYLEDKILFKHENKMKDFYEQLESFVDSMNNFNMAEMEEAVVEIENNEQVALKSLDRKQFKEKLFGMTKSQNQPLNRYEKLREKIITTLSQAFEEYLIEPKSFYFHEIFFFNNISIQSNIIGSHRSAIHNALNDPQYYLQCDCCTIPNSSVIKHTMPDICIAYKLHLECGKIINLYDWLQAFLSIVDPIEIDDETKRIVSPELQARFTQCVAELEYLGFIKSTKRKADHVARLTWGG</sequence>
<organism evidence="13 14">
    <name type="scientific">Phaedon cochleariae</name>
    <name type="common">Mustard beetle</name>
    <dbReference type="NCBI Taxonomy" id="80249"/>
    <lineage>
        <taxon>Eukaryota</taxon>
        <taxon>Metazoa</taxon>
        <taxon>Ecdysozoa</taxon>
        <taxon>Arthropoda</taxon>
        <taxon>Hexapoda</taxon>
        <taxon>Insecta</taxon>
        <taxon>Pterygota</taxon>
        <taxon>Neoptera</taxon>
        <taxon>Endopterygota</taxon>
        <taxon>Coleoptera</taxon>
        <taxon>Polyphaga</taxon>
        <taxon>Cucujiformia</taxon>
        <taxon>Chrysomeloidea</taxon>
        <taxon>Chrysomelidae</taxon>
        <taxon>Chrysomelinae</taxon>
        <taxon>Chrysomelini</taxon>
        <taxon>Phaedon</taxon>
    </lineage>
</organism>